<dbReference type="EMBL" id="FWXI01000003">
    <property type="protein sequence ID" value="SMC44265.1"/>
    <property type="molecule type" value="Genomic_DNA"/>
</dbReference>
<dbReference type="Proteomes" id="UP000192738">
    <property type="component" value="Unassembled WGS sequence"/>
</dbReference>
<evidence type="ECO:0000313" key="3">
    <source>
        <dbReference type="EMBL" id="SMC44265.1"/>
    </source>
</evidence>
<sequence>MNKMVSKLVVALMLGAFVATSGMVSPIVLAAEQPNTQQNEQQVPPPADGNNQSNEHSGHH</sequence>
<keyword evidence="4" id="KW-1185">Reference proteome</keyword>
<feature type="compositionally biased region" description="Polar residues" evidence="1">
    <location>
        <begin position="49"/>
        <end position="60"/>
    </location>
</feature>
<accession>A0A1W1Z782</accession>
<feature type="compositionally biased region" description="Polar residues" evidence="1">
    <location>
        <begin position="33"/>
        <end position="42"/>
    </location>
</feature>
<keyword evidence="2" id="KW-0732">Signal</keyword>
<gene>
    <name evidence="3" type="ORF">SAMN04488500_10353</name>
</gene>
<feature type="signal peptide" evidence="2">
    <location>
        <begin position="1"/>
        <end position="30"/>
    </location>
</feature>
<evidence type="ECO:0000256" key="1">
    <source>
        <dbReference type="SAM" id="MobiDB-lite"/>
    </source>
</evidence>
<feature type="region of interest" description="Disordered" evidence="1">
    <location>
        <begin position="31"/>
        <end position="60"/>
    </location>
</feature>
<protein>
    <submittedName>
        <fullName evidence="3">Uncharacterized protein</fullName>
    </submittedName>
</protein>
<dbReference type="STRING" id="112901.SAMN04488500_10353"/>
<proteinExistence type="predicted"/>
<dbReference type="RefSeq" id="WP_084574412.1">
    <property type="nucleotide sequence ID" value="NZ_CP155572.1"/>
</dbReference>
<dbReference type="AlphaFoldDB" id="A0A1W1Z782"/>
<name>A0A1W1Z782_9FIRM</name>
<feature type="chain" id="PRO_5013275184" evidence="2">
    <location>
        <begin position="31"/>
        <end position="60"/>
    </location>
</feature>
<reference evidence="3 4" key="1">
    <citation type="submission" date="2017-04" db="EMBL/GenBank/DDBJ databases">
        <authorList>
            <person name="Afonso C.L."/>
            <person name="Miller P.J."/>
            <person name="Scott M.A."/>
            <person name="Spackman E."/>
            <person name="Goraichik I."/>
            <person name="Dimitrov K.M."/>
            <person name="Suarez D.L."/>
            <person name="Swayne D.E."/>
        </authorList>
    </citation>
    <scope>NUCLEOTIDE SEQUENCE [LARGE SCALE GENOMIC DNA]</scope>
    <source>
        <strain evidence="3 4">DSM 5090</strain>
    </source>
</reference>
<dbReference type="OrthoDB" id="1687607at2"/>
<evidence type="ECO:0000256" key="2">
    <source>
        <dbReference type="SAM" id="SignalP"/>
    </source>
</evidence>
<organism evidence="3 4">
    <name type="scientific">Sporomusa malonica</name>
    <dbReference type="NCBI Taxonomy" id="112901"/>
    <lineage>
        <taxon>Bacteria</taxon>
        <taxon>Bacillati</taxon>
        <taxon>Bacillota</taxon>
        <taxon>Negativicutes</taxon>
        <taxon>Selenomonadales</taxon>
        <taxon>Sporomusaceae</taxon>
        <taxon>Sporomusa</taxon>
    </lineage>
</organism>
<evidence type="ECO:0000313" key="4">
    <source>
        <dbReference type="Proteomes" id="UP000192738"/>
    </source>
</evidence>